<feature type="transmembrane region" description="Helical" evidence="2">
    <location>
        <begin position="291"/>
        <end position="307"/>
    </location>
</feature>
<evidence type="ECO:0000313" key="4">
    <source>
        <dbReference type="Proteomes" id="UP000318437"/>
    </source>
</evidence>
<feature type="transmembrane region" description="Helical" evidence="2">
    <location>
        <begin position="97"/>
        <end position="113"/>
    </location>
</feature>
<comment type="caution">
    <text evidence="3">The sequence shown here is derived from an EMBL/GenBank/DDBJ whole genome shotgun (WGS) entry which is preliminary data.</text>
</comment>
<accession>A0A5C6CXR9</accession>
<feature type="region of interest" description="Disordered" evidence="1">
    <location>
        <begin position="472"/>
        <end position="493"/>
    </location>
</feature>
<dbReference type="Proteomes" id="UP000318437">
    <property type="component" value="Unassembled WGS sequence"/>
</dbReference>
<feature type="transmembrane region" description="Helical" evidence="2">
    <location>
        <begin position="72"/>
        <end position="90"/>
    </location>
</feature>
<feature type="transmembrane region" description="Helical" evidence="2">
    <location>
        <begin position="364"/>
        <end position="385"/>
    </location>
</feature>
<evidence type="ECO:0000313" key="3">
    <source>
        <dbReference type="EMBL" id="TWU29402.1"/>
    </source>
</evidence>
<feature type="transmembrane region" description="Helical" evidence="2">
    <location>
        <begin position="196"/>
        <end position="217"/>
    </location>
</feature>
<keyword evidence="4" id="KW-1185">Reference proteome</keyword>
<keyword evidence="2" id="KW-0472">Membrane</keyword>
<evidence type="ECO:0008006" key="5">
    <source>
        <dbReference type="Google" id="ProtNLM"/>
    </source>
</evidence>
<evidence type="ECO:0000256" key="2">
    <source>
        <dbReference type="SAM" id="Phobius"/>
    </source>
</evidence>
<feature type="transmembrane region" description="Helical" evidence="2">
    <location>
        <begin position="336"/>
        <end position="352"/>
    </location>
</feature>
<sequence>MNPPVPRVHDEFSYLLAADTFAEGRLTNPPHAMWKHFESMHVIHQPTYASKYPPGQGLMLALGQVMVGQPIAGVWIMSALGVLACYWMLLGMVPARWAAVGAGLLLVLPGYQIMWGQSYWGGTLACIGGALVLGSIPRLQRTIRCQDSLALASGATILAVTRPFEGVVLCLLSGGWLILGWMRLGWPAWRPLVLQVLLPICGILGAGAWALASYNLAVTGSATTMPYQVHEQAYGMCPLFLWQAPQEDRQYRHFTMAKFHREWSMNFYREQDTWSGIIEAKWAMLQVLGEFWLPVIAAVPLLGLPWWRGRKLRGPLMVLCLFWLLTQVTVWNLPHYLAPGFPLLLLVVVYGLRNLSVATRGWAWPVNPVSLLLMGQMLLFAGAAWKHETSPRTEWQYARQAIQVELSDLPEKQLVFVDYDADHDTLQEWVYNRADIDSAQVIWARGISPEEDLKLRAYYPDRQAWRLAADADSPNLRPWDHPVKSLSVPSSRQ</sequence>
<feature type="transmembrane region" description="Helical" evidence="2">
    <location>
        <begin position="119"/>
        <end position="136"/>
    </location>
</feature>
<dbReference type="EMBL" id="SJPS01000001">
    <property type="protein sequence ID" value="TWU29402.1"/>
    <property type="molecule type" value="Genomic_DNA"/>
</dbReference>
<dbReference type="RefSeq" id="WP_197530295.1">
    <property type="nucleotide sequence ID" value="NZ_SJPS01000001.1"/>
</dbReference>
<proteinExistence type="predicted"/>
<dbReference type="AlphaFoldDB" id="A0A5C6CXR9"/>
<evidence type="ECO:0000256" key="1">
    <source>
        <dbReference type="SAM" id="MobiDB-lite"/>
    </source>
</evidence>
<protein>
    <recommendedName>
        <fullName evidence="5">Glycosyltransferase RgtA/B/C/D-like domain-containing protein</fullName>
    </recommendedName>
</protein>
<organism evidence="3 4">
    <name type="scientific">Bythopirellula polymerisocia</name>
    <dbReference type="NCBI Taxonomy" id="2528003"/>
    <lineage>
        <taxon>Bacteria</taxon>
        <taxon>Pseudomonadati</taxon>
        <taxon>Planctomycetota</taxon>
        <taxon>Planctomycetia</taxon>
        <taxon>Pirellulales</taxon>
        <taxon>Lacipirellulaceae</taxon>
        <taxon>Bythopirellula</taxon>
    </lineage>
</organism>
<name>A0A5C6CXR9_9BACT</name>
<reference evidence="3 4" key="1">
    <citation type="submission" date="2019-02" db="EMBL/GenBank/DDBJ databases">
        <title>Deep-cultivation of Planctomycetes and their phenomic and genomic characterization uncovers novel biology.</title>
        <authorList>
            <person name="Wiegand S."/>
            <person name="Jogler M."/>
            <person name="Boedeker C."/>
            <person name="Pinto D."/>
            <person name="Vollmers J."/>
            <person name="Rivas-Marin E."/>
            <person name="Kohn T."/>
            <person name="Peeters S.H."/>
            <person name="Heuer A."/>
            <person name="Rast P."/>
            <person name="Oberbeckmann S."/>
            <person name="Bunk B."/>
            <person name="Jeske O."/>
            <person name="Meyerdierks A."/>
            <person name="Storesund J.E."/>
            <person name="Kallscheuer N."/>
            <person name="Luecker S."/>
            <person name="Lage O.M."/>
            <person name="Pohl T."/>
            <person name="Merkel B.J."/>
            <person name="Hornburger P."/>
            <person name="Mueller R.-W."/>
            <person name="Bruemmer F."/>
            <person name="Labrenz M."/>
            <person name="Spormann A.M."/>
            <person name="Op Den Camp H."/>
            <person name="Overmann J."/>
            <person name="Amann R."/>
            <person name="Jetten M.S.M."/>
            <person name="Mascher T."/>
            <person name="Medema M.H."/>
            <person name="Devos D.P."/>
            <person name="Kaster A.-K."/>
            <person name="Ovreas L."/>
            <person name="Rohde M."/>
            <person name="Galperin M.Y."/>
            <person name="Jogler C."/>
        </authorList>
    </citation>
    <scope>NUCLEOTIDE SEQUENCE [LARGE SCALE GENOMIC DNA]</scope>
    <source>
        <strain evidence="3 4">Pla144</strain>
    </source>
</reference>
<gene>
    <name evidence="3" type="ORF">Pla144_01800</name>
</gene>
<keyword evidence="2" id="KW-1133">Transmembrane helix</keyword>
<feature type="transmembrane region" description="Helical" evidence="2">
    <location>
        <begin position="166"/>
        <end position="184"/>
    </location>
</feature>
<keyword evidence="2" id="KW-0812">Transmembrane</keyword>